<dbReference type="InterPro" id="IPR011006">
    <property type="entry name" value="CheY-like_superfamily"/>
</dbReference>
<protein>
    <recommendedName>
        <fullName evidence="1">diguanylate cyclase</fullName>
        <ecNumber evidence="1">2.7.7.65</ecNumber>
    </recommendedName>
</protein>
<dbReference type="KEGG" id="hbs:IPV69_05485"/>
<comment type="catalytic activity">
    <reaction evidence="2">
        <text>2 GTP = 3',3'-c-di-GMP + 2 diphosphate</text>
        <dbReference type="Rhea" id="RHEA:24898"/>
        <dbReference type="ChEBI" id="CHEBI:33019"/>
        <dbReference type="ChEBI" id="CHEBI:37565"/>
        <dbReference type="ChEBI" id="CHEBI:58805"/>
        <dbReference type="EC" id="2.7.7.65"/>
    </reaction>
</comment>
<evidence type="ECO:0000256" key="4">
    <source>
        <dbReference type="SAM" id="Coils"/>
    </source>
</evidence>
<dbReference type="InterPro" id="IPR001789">
    <property type="entry name" value="Sig_transdc_resp-reg_receiver"/>
</dbReference>
<dbReference type="GO" id="GO:0005886">
    <property type="term" value="C:plasma membrane"/>
    <property type="evidence" value="ECO:0007669"/>
    <property type="project" value="TreeGrafter"/>
</dbReference>
<dbReference type="GO" id="GO:0052621">
    <property type="term" value="F:diguanylate cyclase activity"/>
    <property type="evidence" value="ECO:0007669"/>
    <property type="project" value="UniProtKB-EC"/>
</dbReference>
<evidence type="ECO:0000259" key="5">
    <source>
        <dbReference type="PROSITE" id="PS50110"/>
    </source>
</evidence>
<proteinExistence type="predicted"/>
<dbReference type="EC" id="2.7.7.65" evidence="1"/>
<evidence type="ECO:0000313" key="7">
    <source>
        <dbReference type="EMBL" id="QOV90811.1"/>
    </source>
</evidence>
<dbReference type="SUPFAM" id="SSF52172">
    <property type="entry name" value="CheY-like"/>
    <property type="match status" value="1"/>
</dbReference>
<feature type="domain" description="GGDEF" evidence="6">
    <location>
        <begin position="191"/>
        <end position="334"/>
    </location>
</feature>
<dbReference type="AlphaFoldDB" id="A0A7M2X118"/>
<dbReference type="NCBIfam" id="TIGR00254">
    <property type="entry name" value="GGDEF"/>
    <property type="match status" value="1"/>
</dbReference>
<dbReference type="CDD" id="cd01949">
    <property type="entry name" value="GGDEF"/>
    <property type="match status" value="1"/>
</dbReference>
<evidence type="ECO:0000313" key="8">
    <source>
        <dbReference type="Proteomes" id="UP000593765"/>
    </source>
</evidence>
<feature type="modified residue" description="4-aspartylphosphate" evidence="3">
    <location>
        <position position="55"/>
    </location>
</feature>
<dbReference type="PROSITE" id="PS50110">
    <property type="entry name" value="RESPONSE_REGULATORY"/>
    <property type="match status" value="1"/>
</dbReference>
<gene>
    <name evidence="7" type="ORF">IPV69_05485</name>
</gene>
<dbReference type="Gene3D" id="3.30.70.270">
    <property type="match status" value="1"/>
</dbReference>
<dbReference type="InterPro" id="IPR050469">
    <property type="entry name" value="Diguanylate_Cyclase"/>
</dbReference>
<keyword evidence="3" id="KW-0597">Phosphoprotein</keyword>
<dbReference type="GO" id="GO:0043709">
    <property type="term" value="P:cell adhesion involved in single-species biofilm formation"/>
    <property type="evidence" value="ECO:0007669"/>
    <property type="project" value="TreeGrafter"/>
</dbReference>
<dbReference type="Proteomes" id="UP000593765">
    <property type="component" value="Chromosome"/>
</dbReference>
<keyword evidence="8" id="KW-1185">Reference proteome</keyword>
<dbReference type="Gene3D" id="3.40.50.2300">
    <property type="match status" value="1"/>
</dbReference>
<organism evidence="7 8">
    <name type="scientific">Humisphaera borealis</name>
    <dbReference type="NCBI Taxonomy" id="2807512"/>
    <lineage>
        <taxon>Bacteria</taxon>
        <taxon>Pseudomonadati</taxon>
        <taxon>Planctomycetota</taxon>
        <taxon>Phycisphaerae</taxon>
        <taxon>Tepidisphaerales</taxon>
        <taxon>Tepidisphaeraceae</taxon>
        <taxon>Humisphaera</taxon>
    </lineage>
</organism>
<dbReference type="Pfam" id="PF00072">
    <property type="entry name" value="Response_reg"/>
    <property type="match status" value="1"/>
</dbReference>
<dbReference type="Pfam" id="PF00990">
    <property type="entry name" value="GGDEF"/>
    <property type="match status" value="1"/>
</dbReference>
<name>A0A7M2X118_9BACT</name>
<sequence>MERLKLLIIEDDVDQRDLIRETLEDHFGAGTVVGVDSKRAALDQDLASFDLILSDYNLTDGTGMELLSEIQKRCTTPVIMVTGENVGHIAAEAIQRGATDYVVKVGDYLFTIPLVVQKNLQVAKVKRENESLRLELEQTLDALKEKNLLLEESLKKVEEVAATDPLTGLYNRRHFGRVFEQLFSEAQRYTQNLSCVMIDLDGYKQLNDKHGHQVGDQILVVVGKVIGANMRKMDVAARYGGDEFILLLPHASAEEAAGVADRIRAEYKQGGTTLFQKTLPNEVIPPLTMSIGIAALRDVPQSIPSYADQLIARADASLYRSKKDGRNRITLHAAMPAVTAA</sequence>
<dbReference type="RefSeq" id="WP_206293914.1">
    <property type="nucleotide sequence ID" value="NZ_CP063458.1"/>
</dbReference>
<feature type="coiled-coil region" evidence="4">
    <location>
        <begin position="115"/>
        <end position="160"/>
    </location>
</feature>
<evidence type="ECO:0000259" key="6">
    <source>
        <dbReference type="PROSITE" id="PS50887"/>
    </source>
</evidence>
<dbReference type="CDD" id="cd00156">
    <property type="entry name" value="REC"/>
    <property type="match status" value="1"/>
</dbReference>
<reference evidence="7 8" key="1">
    <citation type="submission" date="2020-10" db="EMBL/GenBank/DDBJ databases">
        <title>Wide distribution of Phycisphaera-like planctomycetes from WD2101 soil group in peatlands and genome analysis of the first cultivated representative.</title>
        <authorList>
            <person name="Dedysh S.N."/>
            <person name="Beletsky A.V."/>
            <person name="Ivanova A."/>
            <person name="Kulichevskaya I.S."/>
            <person name="Suzina N.E."/>
            <person name="Philippov D.A."/>
            <person name="Rakitin A.L."/>
            <person name="Mardanov A.V."/>
            <person name="Ravin N.V."/>
        </authorList>
    </citation>
    <scope>NUCLEOTIDE SEQUENCE [LARGE SCALE GENOMIC DNA]</scope>
    <source>
        <strain evidence="7 8">M1803</strain>
    </source>
</reference>
<dbReference type="SUPFAM" id="SSF55073">
    <property type="entry name" value="Nucleotide cyclase"/>
    <property type="match status" value="1"/>
</dbReference>
<evidence type="ECO:0000256" key="1">
    <source>
        <dbReference type="ARBA" id="ARBA00012528"/>
    </source>
</evidence>
<dbReference type="InterPro" id="IPR043128">
    <property type="entry name" value="Rev_trsase/Diguanyl_cyclase"/>
</dbReference>
<dbReference type="SMART" id="SM00448">
    <property type="entry name" value="REC"/>
    <property type="match status" value="1"/>
</dbReference>
<keyword evidence="4" id="KW-0175">Coiled coil</keyword>
<dbReference type="PROSITE" id="PS50887">
    <property type="entry name" value="GGDEF"/>
    <property type="match status" value="1"/>
</dbReference>
<dbReference type="PANTHER" id="PTHR45138:SF9">
    <property type="entry name" value="DIGUANYLATE CYCLASE DGCM-RELATED"/>
    <property type="match status" value="1"/>
</dbReference>
<accession>A0A7M2X118</accession>
<dbReference type="InterPro" id="IPR000160">
    <property type="entry name" value="GGDEF_dom"/>
</dbReference>
<dbReference type="SMART" id="SM00267">
    <property type="entry name" value="GGDEF"/>
    <property type="match status" value="1"/>
</dbReference>
<feature type="domain" description="Response regulatory" evidence="5">
    <location>
        <begin position="5"/>
        <end position="119"/>
    </location>
</feature>
<dbReference type="PANTHER" id="PTHR45138">
    <property type="entry name" value="REGULATORY COMPONENTS OF SENSORY TRANSDUCTION SYSTEM"/>
    <property type="match status" value="1"/>
</dbReference>
<evidence type="ECO:0000256" key="3">
    <source>
        <dbReference type="PROSITE-ProRule" id="PRU00169"/>
    </source>
</evidence>
<dbReference type="EMBL" id="CP063458">
    <property type="protein sequence ID" value="QOV90811.1"/>
    <property type="molecule type" value="Genomic_DNA"/>
</dbReference>
<dbReference type="InterPro" id="IPR029787">
    <property type="entry name" value="Nucleotide_cyclase"/>
</dbReference>
<dbReference type="FunFam" id="3.30.70.270:FF:000001">
    <property type="entry name" value="Diguanylate cyclase domain protein"/>
    <property type="match status" value="1"/>
</dbReference>
<evidence type="ECO:0000256" key="2">
    <source>
        <dbReference type="ARBA" id="ARBA00034247"/>
    </source>
</evidence>
<dbReference type="GO" id="GO:1902201">
    <property type="term" value="P:negative regulation of bacterial-type flagellum-dependent cell motility"/>
    <property type="evidence" value="ECO:0007669"/>
    <property type="project" value="TreeGrafter"/>
</dbReference>
<dbReference type="GO" id="GO:0000160">
    <property type="term" value="P:phosphorelay signal transduction system"/>
    <property type="evidence" value="ECO:0007669"/>
    <property type="project" value="InterPro"/>
</dbReference>